<dbReference type="PANTHER" id="PTHR47062:SF1">
    <property type="entry name" value="SMALL HEAT SHOCK PROTEIN IBPA"/>
    <property type="match status" value="1"/>
</dbReference>
<keyword evidence="1" id="KW-0346">Stress response</keyword>
<feature type="domain" description="SHSP" evidence="4">
    <location>
        <begin position="29"/>
        <end position="143"/>
    </location>
</feature>
<dbReference type="KEGG" id="salk:FBQ74_10865"/>
<evidence type="ECO:0000256" key="2">
    <source>
        <dbReference type="PROSITE-ProRule" id="PRU00285"/>
    </source>
</evidence>
<dbReference type="SUPFAM" id="SSF49764">
    <property type="entry name" value="HSP20-like chaperones"/>
    <property type="match status" value="1"/>
</dbReference>
<evidence type="ECO:0000313" key="6">
    <source>
        <dbReference type="Proteomes" id="UP000304912"/>
    </source>
</evidence>
<proteinExistence type="inferred from homology"/>
<dbReference type="InterPro" id="IPR008978">
    <property type="entry name" value="HSP20-like_chaperone"/>
</dbReference>
<dbReference type="PANTHER" id="PTHR47062">
    <property type="match status" value="1"/>
</dbReference>
<dbReference type="InterPro" id="IPR002068">
    <property type="entry name" value="A-crystallin/Hsp20_dom"/>
</dbReference>
<evidence type="ECO:0000313" key="5">
    <source>
        <dbReference type="EMBL" id="QCZ93950.1"/>
    </source>
</evidence>
<keyword evidence="6" id="KW-1185">Reference proteome</keyword>
<dbReference type="Pfam" id="PF00011">
    <property type="entry name" value="HSP20"/>
    <property type="match status" value="1"/>
</dbReference>
<dbReference type="OrthoDB" id="6871152at2"/>
<sequence length="148" mass="16671">MRSIDLTPLYRSFIGSDHLASLIDAATQSEKQSGYPPYNVEILSETKYRITMAVAGFRQEEINIEMLENTLTIAGKKAPRAADAPERTFLHKGISERGFERKFQLGDNVKVLGADLEHGLLNIDMERILPEAKKPQKIEISNQLSDLR</sequence>
<dbReference type="CDD" id="cd06470">
    <property type="entry name" value="ACD_IbpA-B_like"/>
    <property type="match status" value="1"/>
</dbReference>
<gene>
    <name evidence="5" type="ORF">FBQ74_10865</name>
</gene>
<dbReference type="Gene3D" id="2.60.40.790">
    <property type="match status" value="1"/>
</dbReference>
<dbReference type="EMBL" id="CP039852">
    <property type="protein sequence ID" value="QCZ93950.1"/>
    <property type="molecule type" value="Genomic_DNA"/>
</dbReference>
<name>A0A5B7YF07_9ALTE</name>
<dbReference type="PROSITE" id="PS01031">
    <property type="entry name" value="SHSP"/>
    <property type="match status" value="1"/>
</dbReference>
<evidence type="ECO:0000256" key="1">
    <source>
        <dbReference type="ARBA" id="ARBA00023016"/>
    </source>
</evidence>
<comment type="similarity">
    <text evidence="2 3">Belongs to the small heat shock protein (HSP20) family.</text>
</comment>
<dbReference type="InterPro" id="IPR037913">
    <property type="entry name" value="ACD_IbpA/B"/>
</dbReference>
<evidence type="ECO:0000259" key="4">
    <source>
        <dbReference type="PROSITE" id="PS01031"/>
    </source>
</evidence>
<reference evidence="5 6" key="1">
    <citation type="submission" date="2019-04" db="EMBL/GenBank/DDBJ databases">
        <title>Salinimonas iocasae sp. nov., a halophilic bacterium isolated from the outer tube casing of tubeworms in Okinawa Trough.</title>
        <authorList>
            <person name="Zhang H."/>
            <person name="Wang H."/>
            <person name="Li C."/>
        </authorList>
    </citation>
    <scope>NUCLEOTIDE SEQUENCE [LARGE SCALE GENOMIC DNA]</scope>
    <source>
        <strain evidence="5 6">KX18D6</strain>
    </source>
</reference>
<dbReference type="RefSeq" id="WP_139756692.1">
    <property type="nucleotide sequence ID" value="NZ_CP039852.1"/>
</dbReference>
<organism evidence="5 6">
    <name type="scientific">Salinimonas iocasae</name>
    <dbReference type="NCBI Taxonomy" id="2572577"/>
    <lineage>
        <taxon>Bacteria</taxon>
        <taxon>Pseudomonadati</taxon>
        <taxon>Pseudomonadota</taxon>
        <taxon>Gammaproteobacteria</taxon>
        <taxon>Alteromonadales</taxon>
        <taxon>Alteromonadaceae</taxon>
        <taxon>Alteromonas/Salinimonas group</taxon>
        <taxon>Salinimonas</taxon>
    </lineage>
</organism>
<dbReference type="Proteomes" id="UP000304912">
    <property type="component" value="Chromosome"/>
</dbReference>
<evidence type="ECO:0000256" key="3">
    <source>
        <dbReference type="RuleBase" id="RU003616"/>
    </source>
</evidence>
<protein>
    <submittedName>
        <fullName evidence="5">Hsp20 family protein</fullName>
    </submittedName>
</protein>
<accession>A0A5B7YF07</accession>
<dbReference type="AlphaFoldDB" id="A0A5B7YF07"/>